<evidence type="ECO:0000256" key="2">
    <source>
        <dbReference type="SAM" id="MobiDB-lite"/>
    </source>
</evidence>
<feature type="compositionally biased region" description="Polar residues" evidence="2">
    <location>
        <begin position="285"/>
        <end position="312"/>
    </location>
</feature>
<accession>A0A3S7SJU4</accession>
<feature type="compositionally biased region" description="Low complexity" evidence="2">
    <location>
        <begin position="340"/>
        <end position="357"/>
    </location>
</feature>
<keyword evidence="1" id="KW-0193">Cuticle</keyword>
<proteinExistence type="evidence at transcript level"/>
<organism evidence="3">
    <name type="scientific">Leptinotarsa decemlineata</name>
    <name type="common">Colorado potato beetle</name>
    <name type="synonym">Doryphora decemlineata</name>
    <dbReference type="NCBI Taxonomy" id="7539"/>
    <lineage>
        <taxon>Eukaryota</taxon>
        <taxon>Metazoa</taxon>
        <taxon>Ecdysozoa</taxon>
        <taxon>Arthropoda</taxon>
        <taxon>Hexapoda</taxon>
        <taxon>Insecta</taxon>
        <taxon>Pterygota</taxon>
        <taxon>Neoptera</taxon>
        <taxon>Endopterygota</taxon>
        <taxon>Coleoptera</taxon>
        <taxon>Polyphaga</taxon>
        <taxon>Cucujiformia</taxon>
        <taxon>Chrysomeloidea</taxon>
        <taxon>Chrysomelidae</taxon>
        <taxon>Chrysomelinae</taxon>
        <taxon>Doryphorini</taxon>
        <taxon>Leptinotarsa</taxon>
    </lineage>
</organism>
<evidence type="ECO:0000256" key="1">
    <source>
        <dbReference type="PROSITE-ProRule" id="PRU00497"/>
    </source>
</evidence>
<dbReference type="AlphaFoldDB" id="A0A3S7SJU4"/>
<name>A0A3S7SJU4_LEPDE</name>
<feature type="region of interest" description="Disordered" evidence="2">
    <location>
        <begin position="285"/>
        <end position="372"/>
    </location>
</feature>
<dbReference type="OrthoDB" id="6362401at2759"/>
<dbReference type="InterPro" id="IPR000618">
    <property type="entry name" value="Insect_cuticle"/>
</dbReference>
<feature type="region of interest" description="Disordered" evidence="2">
    <location>
        <begin position="198"/>
        <end position="229"/>
    </location>
</feature>
<feature type="compositionally biased region" description="Low complexity" evidence="2">
    <location>
        <begin position="313"/>
        <end position="322"/>
    </location>
</feature>
<evidence type="ECO:0000313" key="3">
    <source>
        <dbReference type="EMBL" id="AYA50027.1"/>
    </source>
</evidence>
<dbReference type="Pfam" id="PF00379">
    <property type="entry name" value="Chitin_bind_4"/>
    <property type="match status" value="1"/>
</dbReference>
<feature type="compositionally biased region" description="Polar residues" evidence="2">
    <location>
        <begin position="211"/>
        <end position="229"/>
    </location>
</feature>
<dbReference type="GO" id="GO:0042302">
    <property type="term" value="F:structural constituent of cuticle"/>
    <property type="evidence" value="ECO:0007669"/>
    <property type="project" value="UniProtKB-UniRule"/>
</dbReference>
<protein>
    <submittedName>
        <fullName evidence="3">Cuticular protein 22</fullName>
    </submittedName>
</protein>
<feature type="region of interest" description="Disordered" evidence="2">
    <location>
        <begin position="402"/>
        <end position="480"/>
    </location>
</feature>
<reference evidence="3" key="1">
    <citation type="submission" date="2017-11" db="EMBL/GenBank/DDBJ databases">
        <authorList>
            <person name="Wang Y.-W."/>
            <person name="Wan P.-J."/>
            <person name="Li G.-Q."/>
        </authorList>
    </citation>
    <scope>NUCLEOTIDE SEQUENCE</scope>
</reference>
<dbReference type="EMBL" id="MG601702">
    <property type="protein sequence ID" value="AYA50027.1"/>
    <property type="molecule type" value="mRNA"/>
</dbReference>
<sequence length="552" mass="61310">MYFLANAQVWFSHPFCGLGIEERGLSFATEERHCIESDQTVKPTQRHGLWISKCCSHTIYRNESPVFFYAVENPHLFQTGILQSRKIRHGQENNVFTYTIITLTVIICQKDSDEGRPYEFGFTIDGQQHRHEKKDQNGIIQGEFGFITADGIYHVTVYATDENGNFKILSMKNIRISAHGSPATGPISPEAGKYLKKQNRNEQPEKPLAPVSQQFEKLPSSGPQSNNVITTRKPRVTYDFTTQPTIKPACGGCGYVTTTAKPVSKQPDINYPSVSKFPQFENRFQSSVSDQNRPPSDIKISSQSFHGDNPTHNNFQQLQNQQGGTSGLPVAGFQGGTDISQNYQSSQQNSDTQQQHQFGHLTSGKPGLSLTNFQPNLQVNQAHQQYQDSQQYSQDSEGYIPVQNSLNRDQNNKRPFQGDTGILTNIPGIGSITNTDGTPGLPVAGLQDGTDTPQNYQSSQQNSHTQQQHEFGHLASGKPGLSITTFQPNLLVNQANQQYQNSQQYSQDSEGYVSNQNGLIRDQNNKRPFQGDTEILTNIPGIGSITTTGSVQ</sequence>
<dbReference type="PROSITE" id="PS51155">
    <property type="entry name" value="CHIT_BIND_RR_2"/>
    <property type="match status" value="1"/>
</dbReference>
<feature type="compositionally biased region" description="Low complexity" evidence="2">
    <location>
        <begin position="454"/>
        <end position="469"/>
    </location>
</feature>